<reference evidence="9" key="1">
    <citation type="submission" date="2022-01" db="EMBL/GenBank/DDBJ databases">
        <authorList>
            <person name="King R."/>
        </authorList>
    </citation>
    <scope>NUCLEOTIDE SEQUENCE</scope>
</reference>
<comment type="similarity">
    <text evidence="2">Belongs to the FAM187 family.</text>
</comment>
<dbReference type="AlphaFoldDB" id="A0A9N9XLC0"/>
<proteinExistence type="inferred from homology"/>
<evidence type="ECO:0000256" key="5">
    <source>
        <dbReference type="ARBA" id="ARBA00022989"/>
    </source>
</evidence>
<evidence type="ECO:0000256" key="2">
    <source>
        <dbReference type="ARBA" id="ARBA00008727"/>
    </source>
</evidence>
<name>A0A9N9XLC0_PHYSR</name>
<dbReference type="Gene3D" id="2.60.40.10">
    <property type="entry name" value="Immunoglobulins"/>
    <property type="match status" value="1"/>
</dbReference>
<evidence type="ECO:0000259" key="8">
    <source>
        <dbReference type="PROSITE" id="PS50835"/>
    </source>
</evidence>
<evidence type="ECO:0000256" key="7">
    <source>
        <dbReference type="ARBA" id="ARBA00023180"/>
    </source>
</evidence>
<keyword evidence="6" id="KW-0472">Membrane</keyword>
<keyword evidence="5" id="KW-1133">Transmembrane helix</keyword>
<dbReference type="InterPro" id="IPR007110">
    <property type="entry name" value="Ig-like_dom"/>
</dbReference>
<comment type="subcellular location">
    <subcellularLocation>
        <location evidence="1">Membrane</location>
        <topology evidence="1">Single-pass type I membrane protein</topology>
    </subcellularLocation>
</comment>
<sequence length="177" mass="20416">MGNALSDYPGTNPKYIKINEDLWEEYYSCLKHQEENLGSYLSMIPQAILGFEGSSIKLECRICISPLEKENKELIQWEWAPIEGKHLEPVDYNENIVISPKDKTLHLYNLETSHSGQYMCLLGESSTTPYFLTIVALNESEFVQVHSRTNPTGPYPKDFENIDQYGLILDTEWSEWS</sequence>
<evidence type="ECO:0000313" key="10">
    <source>
        <dbReference type="Proteomes" id="UP001153712"/>
    </source>
</evidence>
<evidence type="ECO:0000313" key="9">
    <source>
        <dbReference type="EMBL" id="CAG9858446.1"/>
    </source>
</evidence>
<keyword evidence="3" id="KW-0812">Transmembrane</keyword>
<evidence type="ECO:0000256" key="6">
    <source>
        <dbReference type="ARBA" id="ARBA00023136"/>
    </source>
</evidence>
<feature type="non-terminal residue" evidence="9">
    <location>
        <position position="177"/>
    </location>
</feature>
<dbReference type="PROSITE" id="PS50835">
    <property type="entry name" value="IG_LIKE"/>
    <property type="match status" value="1"/>
</dbReference>
<gene>
    <name evidence="9" type="ORF">PHYEVI_LOCUS4835</name>
</gene>
<dbReference type="GO" id="GO:0016020">
    <property type="term" value="C:membrane"/>
    <property type="evidence" value="ECO:0007669"/>
    <property type="project" value="UniProtKB-SubCell"/>
</dbReference>
<keyword evidence="10" id="KW-1185">Reference proteome</keyword>
<evidence type="ECO:0000256" key="4">
    <source>
        <dbReference type="ARBA" id="ARBA00022729"/>
    </source>
</evidence>
<dbReference type="OrthoDB" id="6434091at2759"/>
<protein>
    <recommendedName>
        <fullName evidence="8">Ig-like domain-containing protein</fullName>
    </recommendedName>
</protein>
<evidence type="ECO:0000256" key="1">
    <source>
        <dbReference type="ARBA" id="ARBA00004479"/>
    </source>
</evidence>
<organism evidence="9 10">
    <name type="scientific">Phyllotreta striolata</name>
    <name type="common">Striped flea beetle</name>
    <name type="synonym">Crioceris striolata</name>
    <dbReference type="NCBI Taxonomy" id="444603"/>
    <lineage>
        <taxon>Eukaryota</taxon>
        <taxon>Metazoa</taxon>
        <taxon>Ecdysozoa</taxon>
        <taxon>Arthropoda</taxon>
        <taxon>Hexapoda</taxon>
        <taxon>Insecta</taxon>
        <taxon>Pterygota</taxon>
        <taxon>Neoptera</taxon>
        <taxon>Endopterygota</taxon>
        <taxon>Coleoptera</taxon>
        <taxon>Polyphaga</taxon>
        <taxon>Cucujiformia</taxon>
        <taxon>Chrysomeloidea</taxon>
        <taxon>Chrysomelidae</taxon>
        <taxon>Galerucinae</taxon>
        <taxon>Alticini</taxon>
        <taxon>Phyllotreta</taxon>
    </lineage>
</organism>
<dbReference type="InterPro" id="IPR013783">
    <property type="entry name" value="Ig-like_fold"/>
</dbReference>
<dbReference type="SUPFAM" id="SSF48726">
    <property type="entry name" value="Immunoglobulin"/>
    <property type="match status" value="1"/>
</dbReference>
<dbReference type="InterPro" id="IPR036179">
    <property type="entry name" value="Ig-like_dom_sf"/>
</dbReference>
<dbReference type="Proteomes" id="UP001153712">
    <property type="component" value="Chromosome 2"/>
</dbReference>
<keyword evidence="7" id="KW-0325">Glycoprotein</keyword>
<dbReference type="PANTHER" id="PTHR32178:SF6">
    <property type="entry name" value="IG-LIKE DOMAIN-CONTAINING PROTEIN"/>
    <property type="match status" value="1"/>
</dbReference>
<dbReference type="PANTHER" id="PTHR32178">
    <property type="entry name" value="FAM187"/>
    <property type="match status" value="1"/>
</dbReference>
<dbReference type="InterPro" id="IPR039311">
    <property type="entry name" value="FAM187A/B"/>
</dbReference>
<accession>A0A9N9XLC0</accession>
<keyword evidence="4" id="KW-0732">Signal</keyword>
<evidence type="ECO:0000256" key="3">
    <source>
        <dbReference type="ARBA" id="ARBA00022692"/>
    </source>
</evidence>
<dbReference type="EMBL" id="OU900095">
    <property type="protein sequence ID" value="CAG9858446.1"/>
    <property type="molecule type" value="Genomic_DNA"/>
</dbReference>
<feature type="domain" description="Ig-like" evidence="8">
    <location>
        <begin position="39"/>
        <end position="133"/>
    </location>
</feature>